<sequence>MARHIHIVVDKISHISPTTVPTAVYHPSINKVLIMSDVDSIFSSHSPCSQPGEERQRAVMSVQKYDQYYGVWCSIREKKGLHPGECTLFTYQSSPRGLNRVVYLSVELGPIIQI</sequence>
<dbReference type="EMBL" id="BQNB010018205">
    <property type="protein sequence ID" value="GJT71878.1"/>
    <property type="molecule type" value="Genomic_DNA"/>
</dbReference>
<evidence type="ECO:0000313" key="2">
    <source>
        <dbReference type="Proteomes" id="UP001151760"/>
    </source>
</evidence>
<gene>
    <name evidence="1" type="ORF">Tco_1031164</name>
</gene>
<comment type="caution">
    <text evidence="1">The sequence shown here is derived from an EMBL/GenBank/DDBJ whole genome shotgun (WGS) entry which is preliminary data.</text>
</comment>
<protein>
    <submittedName>
        <fullName evidence="1">Uncharacterized protein</fullName>
    </submittedName>
</protein>
<dbReference type="Proteomes" id="UP001151760">
    <property type="component" value="Unassembled WGS sequence"/>
</dbReference>
<keyword evidence="2" id="KW-1185">Reference proteome</keyword>
<reference evidence="1" key="1">
    <citation type="journal article" date="2022" name="Int. J. Mol. Sci.">
        <title>Draft Genome of Tanacetum Coccineum: Genomic Comparison of Closely Related Tanacetum-Family Plants.</title>
        <authorList>
            <person name="Yamashiro T."/>
            <person name="Shiraishi A."/>
            <person name="Nakayama K."/>
            <person name="Satake H."/>
        </authorList>
    </citation>
    <scope>NUCLEOTIDE SEQUENCE</scope>
</reference>
<proteinExistence type="predicted"/>
<organism evidence="1 2">
    <name type="scientific">Tanacetum coccineum</name>
    <dbReference type="NCBI Taxonomy" id="301880"/>
    <lineage>
        <taxon>Eukaryota</taxon>
        <taxon>Viridiplantae</taxon>
        <taxon>Streptophyta</taxon>
        <taxon>Embryophyta</taxon>
        <taxon>Tracheophyta</taxon>
        <taxon>Spermatophyta</taxon>
        <taxon>Magnoliopsida</taxon>
        <taxon>eudicotyledons</taxon>
        <taxon>Gunneridae</taxon>
        <taxon>Pentapetalae</taxon>
        <taxon>asterids</taxon>
        <taxon>campanulids</taxon>
        <taxon>Asterales</taxon>
        <taxon>Asteraceae</taxon>
        <taxon>Asteroideae</taxon>
        <taxon>Anthemideae</taxon>
        <taxon>Anthemidinae</taxon>
        <taxon>Tanacetum</taxon>
    </lineage>
</organism>
<reference evidence="1" key="2">
    <citation type="submission" date="2022-01" db="EMBL/GenBank/DDBJ databases">
        <authorList>
            <person name="Yamashiro T."/>
            <person name="Shiraishi A."/>
            <person name="Satake H."/>
            <person name="Nakayama K."/>
        </authorList>
    </citation>
    <scope>NUCLEOTIDE SEQUENCE</scope>
</reference>
<evidence type="ECO:0000313" key="1">
    <source>
        <dbReference type="EMBL" id="GJT71878.1"/>
    </source>
</evidence>
<accession>A0ABQ5G874</accession>
<name>A0ABQ5G874_9ASTR</name>